<evidence type="ECO:0000256" key="10">
    <source>
        <dbReference type="ARBA" id="ARBA00023004"/>
    </source>
</evidence>
<evidence type="ECO:0000256" key="1">
    <source>
        <dbReference type="ARBA" id="ARBA00001971"/>
    </source>
</evidence>
<dbReference type="GO" id="GO:0005789">
    <property type="term" value="C:endoplasmic reticulum membrane"/>
    <property type="evidence" value="ECO:0007669"/>
    <property type="project" value="UniProtKB-SubCell"/>
</dbReference>
<dbReference type="EMBL" id="CAJPIZ010009043">
    <property type="protein sequence ID" value="CAG2111564.1"/>
    <property type="molecule type" value="Genomic_DNA"/>
</dbReference>
<dbReference type="PRINTS" id="PR01689">
    <property type="entry name" value="EP450IICYP3A"/>
</dbReference>
<dbReference type="PANTHER" id="PTHR24292:SF54">
    <property type="entry name" value="CYP9F3-RELATED"/>
    <property type="match status" value="1"/>
</dbReference>
<name>A0A7R9KXC4_9ACAR</name>
<dbReference type="Pfam" id="PF00067">
    <property type="entry name" value="p450"/>
    <property type="match status" value="1"/>
</dbReference>
<dbReference type="Gene3D" id="1.10.630.10">
    <property type="entry name" value="Cytochrome P450"/>
    <property type="match status" value="1"/>
</dbReference>
<evidence type="ECO:0000256" key="11">
    <source>
        <dbReference type="ARBA" id="ARBA00023033"/>
    </source>
</evidence>
<dbReference type="OrthoDB" id="1470350at2759"/>
<protein>
    <recommendedName>
        <fullName evidence="15">Cytochrome P450</fullName>
    </recommendedName>
</protein>
<dbReference type="GO" id="GO:0005506">
    <property type="term" value="F:iron ion binding"/>
    <property type="evidence" value="ECO:0007669"/>
    <property type="project" value="InterPro"/>
</dbReference>
<comment type="cofactor">
    <cofactor evidence="1">
        <name>heme</name>
        <dbReference type="ChEBI" id="CHEBI:30413"/>
    </cofactor>
</comment>
<dbReference type="PANTHER" id="PTHR24292">
    <property type="entry name" value="CYTOCHROME P450"/>
    <property type="match status" value="1"/>
</dbReference>
<keyword evidence="14" id="KW-1185">Reference proteome</keyword>
<feature type="non-terminal residue" evidence="13">
    <location>
        <position position="179"/>
    </location>
</feature>
<evidence type="ECO:0000313" key="13">
    <source>
        <dbReference type="EMBL" id="CAD7631134.1"/>
    </source>
</evidence>
<evidence type="ECO:0008006" key="15">
    <source>
        <dbReference type="Google" id="ProtNLM"/>
    </source>
</evidence>
<keyword evidence="6" id="KW-0479">Metal-binding</keyword>
<evidence type="ECO:0000256" key="6">
    <source>
        <dbReference type="ARBA" id="ARBA00022723"/>
    </source>
</evidence>
<proteinExistence type="inferred from homology"/>
<keyword evidence="5" id="KW-0349">Heme</keyword>
<evidence type="ECO:0000256" key="9">
    <source>
        <dbReference type="ARBA" id="ARBA00023002"/>
    </source>
</evidence>
<evidence type="ECO:0000256" key="7">
    <source>
        <dbReference type="ARBA" id="ARBA00022824"/>
    </source>
</evidence>
<keyword evidence="9" id="KW-0560">Oxidoreductase</keyword>
<dbReference type="Proteomes" id="UP000759131">
    <property type="component" value="Unassembled WGS sequence"/>
</dbReference>
<keyword evidence="10" id="KW-0408">Iron</keyword>
<evidence type="ECO:0000256" key="3">
    <source>
        <dbReference type="ARBA" id="ARBA00004406"/>
    </source>
</evidence>
<sequence length="179" mass="20343">MYPLINECCRDFLAALHTDVSTGRREVELKQLMGAFTMDVIASTAFATKTNPYSNPNNPFTSNCKALFHERPFMIFLSLILPTFITNKYFWKVMVKDPDLNSKFFIDISRDLIYERKKSGKKYNDFLQLLMDVERVDNNTTTTGADSVASDALEGHHVNEGVDELMAEKQALSGVVEKK</sequence>
<evidence type="ECO:0000256" key="2">
    <source>
        <dbReference type="ARBA" id="ARBA00004174"/>
    </source>
</evidence>
<keyword evidence="7" id="KW-0256">Endoplasmic reticulum</keyword>
<dbReference type="EMBL" id="OC863618">
    <property type="protein sequence ID" value="CAD7631134.1"/>
    <property type="molecule type" value="Genomic_DNA"/>
</dbReference>
<reference evidence="13" key="1">
    <citation type="submission" date="2020-11" db="EMBL/GenBank/DDBJ databases">
        <authorList>
            <person name="Tran Van P."/>
        </authorList>
    </citation>
    <scope>NUCLEOTIDE SEQUENCE</scope>
</reference>
<dbReference type="SUPFAM" id="SSF48264">
    <property type="entry name" value="Cytochrome P450"/>
    <property type="match status" value="1"/>
</dbReference>
<dbReference type="InterPro" id="IPR050476">
    <property type="entry name" value="Insect_CytP450_Detox"/>
</dbReference>
<evidence type="ECO:0000313" key="14">
    <source>
        <dbReference type="Proteomes" id="UP000759131"/>
    </source>
</evidence>
<evidence type="ECO:0000256" key="12">
    <source>
        <dbReference type="ARBA" id="ARBA00023136"/>
    </source>
</evidence>
<gene>
    <name evidence="13" type="ORF">OSB1V03_LOCUS11543</name>
</gene>
<evidence type="ECO:0000256" key="5">
    <source>
        <dbReference type="ARBA" id="ARBA00022617"/>
    </source>
</evidence>
<dbReference type="InterPro" id="IPR001128">
    <property type="entry name" value="Cyt_P450"/>
</dbReference>
<keyword evidence="12" id="KW-0472">Membrane</keyword>
<organism evidence="13">
    <name type="scientific">Medioppia subpectinata</name>
    <dbReference type="NCBI Taxonomy" id="1979941"/>
    <lineage>
        <taxon>Eukaryota</taxon>
        <taxon>Metazoa</taxon>
        <taxon>Ecdysozoa</taxon>
        <taxon>Arthropoda</taxon>
        <taxon>Chelicerata</taxon>
        <taxon>Arachnida</taxon>
        <taxon>Acari</taxon>
        <taxon>Acariformes</taxon>
        <taxon>Sarcoptiformes</taxon>
        <taxon>Oribatida</taxon>
        <taxon>Brachypylina</taxon>
        <taxon>Oppioidea</taxon>
        <taxon>Oppiidae</taxon>
        <taxon>Medioppia</taxon>
    </lineage>
</organism>
<keyword evidence="8" id="KW-0492">Microsome</keyword>
<dbReference type="GO" id="GO:0020037">
    <property type="term" value="F:heme binding"/>
    <property type="evidence" value="ECO:0007669"/>
    <property type="project" value="InterPro"/>
</dbReference>
<comment type="subcellular location">
    <subcellularLocation>
        <location evidence="3">Endoplasmic reticulum membrane</location>
        <topology evidence="3">Peripheral membrane protein</topology>
    </subcellularLocation>
    <subcellularLocation>
        <location evidence="2">Microsome membrane</location>
        <topology evidence="2">Peripheral membrane protein</topology>
    </subcellularLocation>
</comment>
<dbReference type="InterPro" id="IPR036396">
    <property type="entry name" value="Cyt_P450_sf"/>
</dbReference>
<dbReference type="InterPro" id="IPR008072">
    <property type="entry name" value="Cyt_P450_E_CYP3A"/>
</dbReference>
<dbReference type="GO" id="GO:0016712">
    <property type="term" value="F:oxidoreductase activity, acting on paired donors, with incorporation or reduction of molecular oxygen, reduced flavin or flavoprotein as one donor, and incorporation of one atom of oxygen"/>
    <property type="evidence" value="ECO:0007669"/>
    <property type="project" value="InterPro"/>
</dbReference>
<evidence type="ECO:0000256" key="4">
    <source>
        <dbReference type="ARBA" id="ARBA00010617"/>
    </source>
</evidence>
<keyword evidence="11" id="KW-0503">Monooxygenase</keyword>
<accession>A0A7R9KXC4</accession>
<evidence type="ECO:0000256" key="8">
    <source>
        <dbReference type="ARBA" id="ARBA00022848"/>
    </source>
</evidence>
<comment type="similarity">
    <text evidence="4">Belongs to the cytochrome P450 family.</text>
</comment>
<dbReference type="AlphaFoldDB" id="A0A7R9KXC4"/>